<reference evidence="2" key="2">
    <citation type="journal article" date="2022" name="Hortic Res">
        <title>The genome of Dioscorea zingiberensis sheds light on the biosynthesis, origin and evolution of the medicinally important diosgenin saponins.</title>
        <authorList>
            <person name="Li Y."/>
            <person name="Tan C."/>
            <person name="Li Z."/>
            <person name="Guo J."/>
            <person name="Li S."/>
            <person name="Chen X."/>
            <person name="Wang C."/>
            <person name="Dai X."/>
            <person name="Yang H."/>
            <person name="Song W."/>
            <person name="Hou L."/>
            <person name="Xu J."/>
            <person name="Tong Z."/>
            <person name="Xu A."/>
            <person name="Yuan X."/>
            <person name="Wang W."/>
            <person name="Yang Q."/>
            <person name="Chen L."/>
            <person name="Sun Z."/>
            <person name="Wang K."/>
            <person name="Pan B."/>
            <person name="Chen J."/>
            <person name="Bao Y."/>
            <person name="Liu F."/>
            <person name="Qi X."/>
            <person name="Gang D.R."/>
            <person name="Wen J."/>
            <person name="Li J."/>
        </authorList>
    </citation>
    <scope>NUCLEOTIDE SEQUENCE</scope>
    <source>
        <strain evidence="2">Dzin_1.0</strain>
    </source>
</reference>
<gene>
    <name evidence="2" type="ORF">J5N97_024530</name>
</gene>
<name>A0A9D5C748_9LILI</name>
<feature type="compositionally biased region" description="Polar residues" evidence="1">
    <location>
        <begin position="1"/>
        <end position="10"/>
    </location>
</feature>
<keyword evidence="3" id="KW-1185">Reference proteome</keyword>
<dbReference type="Proteomes" id="UP001085076">
    <property type="component" value="Miscellaneous, Linkage group lg07"/>
</dbReference>
<organism evidence="2 3">
    <name type="scientific">Dioscorea zingiberensis</name>
    <dbReference type="NCBI Taxonomy" id="325984"/>
    <lineage>
        <taxon>Eukaryota</taxon>
        <taxon>Viridiplantae</taxon>
        <taxon>Streptophyta</taxon>
        <taxon>Embryophyta</taxon>
        <taxon>Tracheophyta</taxon>
        <taxon>Spermatophyta</taxon>
        <taxon>Magnoliopsida</taxon>
        <taxon>Liliopsida</taxon>
        <taxon>Dioscoreales</taxon>
        <taxon>Dioscoreaceae</taxon>
        <taxon>Dioscorea</taxon>
    </lineage>
</organism>
<sequence length="92" mass="10282">MLHVINTSMQEPVRAQDVSKTRREKLNIKRSKKESAEKLNIRPVGISRILVLRPRVKNKVVEDRKKDGVATKKSKLWIPPGIGGCIGSAGKL</sequence>
<protein>
    <submittedName>
        <fullName evidence="2">Uncharacterized protein</fullName>
    </submittedName>
</protein>
<dbReference type="AlphaFoldDB" id="A0A9D5C748"/>
<evidence type="ECO:0000313" key="3">
    <source>
        <dbReference type="Proteomes" id="UP001085076"/>
    </source>
</evidence>
<comment type="caution">
    <text evidence="2">The sequence shown here is derived from an EMBL/GenBank/DDBJ whole genome shotgun (WGS) entry which is preliminary data.</text>
</comment>
<proteinExistence type="predicted"/>
<accession>A0A9D5C748</accession>
<evidence type="ECO:0000313" key="2">
    <source>
        <dbReference type="EMBL" id="KAJ0967613.1"/>
    </source>
</evidence>
<evidence type="ECO:0000256" key="1">
    <source>
        <dbReference type="SAM" id="MobiDB-lite"/>
    </source>
</evidence>
<feature type="region of interest" description="Disordered" evidence="1">
    <location>
        <begin position="1"/>
        <end position="31"/>
    </location>
</feature>
<feature type="compositionally biased region" description="Basic and acidic residues" evidence="1">
    <location>
        <begin position="17"/>
        <end position="31"/>
    </location>
</feature>
<reference evidence="2" key="1">
    <citation type="submission" date="2021-03" db="EMBL/GenBank/DDBJ databases">
        <authorList>
            <person name="Li Z."/>
            <person name="Yang C."/>
        </authorList>
    </citation>
    <scope>NUCLEOTIDE SEQUENCE</scope>
    <source>
        <strain evidence="2">Dzin_1.0</strain>
        <tissue evidence="2">Leaf</tissue>
    </source>
</reference>
<dbReference type="EMBL" id="JAGGNH010000007">
    <property type="protein sequence ID" value="KAJ0967613.1"/>
    <property type="molecule type" value="Genomic_DNA"/>
</dbReference>